<protein>
    <submittedName>
        <fullName evidence="2">(pine wood nematode) hypothetical protein</fullName>
    </submittedName>
</protein>
<evidence type="ECO:0000313" key="4">
    <source>
        <dbReference type="Proteomes" id="UP000095284"/>
    </source>
</evidence>
<dbReference type="EMBL" id="CAJFDI010000002">
    <property type="protein sequence ID" value="CAD5215761.1"/>
    <property type="molecule type" value="Genomic_DNA"/>
</dbReference>
<gene>
    <name evidence="2" type="ORF">BXYJ_LOCUS4191</name>
</gene>
<dbReference type="PANTHER" id="PTHR12840">
    <property type="entry name" value="NADH-UBIQUINONE OXIDOREDUCTASE ASHI SUBUNIT"/>
    <property type="match status" value="1"/>
</dbReference>
<evidence type="ECO:0000313" key="6">
    <source>
        <dbReference type="WBParaSite" id="BXY_1591100.1"/>
    </source>
</evidence>
<accession>A0A1I7SS94</accession>
<dbReference type="Proteomes" id="UP000659654">
    <property type="component" value="Unassembled WGS sequence"/>
</dbReference>
<dbReference type="Proteomes" id="UP000095284">
    <property type="component" value="Unplaced"/>
</dbReference>
<dbReference type="AlphaFoldDB" id="A0A1I7SS94"/>
<dbReference type="PANTHER" id="PTHR12840:SF1">
    <property type="entry name" value="NADH DEHYDROGENASE [UBIQUINONE] 1 BETA SUBCOMPLEX SUBUNIT 8, MITOCHONDRIAL"/>
    <property type="match status" value="1"/>
</dbReference>
<dbReference type="Pfam" id="PF05821">
    <property type="entry name" value="NDUF_B8"/>
    <property type="match status" value="1"/>
</dbReference>
<dbReference type="InterPro" id="IPR008699">
    <property type="entry name" value="NDUFB8"/>
</dbReference>
<keyword evidence="5" id="KW-1185">Reference proteome</keyword>
<dbReference type="WBParaSite" id="BXY_1591100.1">
    <property type="protein sequence ID" value="BXY_1591100.1"/>
    <property type="gene ID" value="BXY_1591100"/>
</dbReference>
<dbReference type="Proteomes" id="UP000582659">
    <property type="component" value="Unassembled WGS sequence"/>
</dbReference>
<dbReference type="SMR" id="A0A1I7SS94"/>
<feature type="transmembrane region" description="Helical" evidence="1">
    <location>
        <begin position="131"/>
        <end position="151"/>
    </location>
</feature>
<evidence type="ECO:0000313" key="2">
    <source>
        <dbReference type="EMBL" id="CAD5215761.1"/>
    </source>
</evidence>
<keyword evidence="1" id="KW-0812">Transmembrane</keyword>
<dbReference type="GO" id="GO:0005739">
    <property type="term" value="C:mitochondrion"/>
    <property type="evidence" value="ECO:0007669"/>
    <property type="project" value="InterPro"/>
</dbReference>
<reference evidence="3" key="2">
    <citation type="submission" date="2020-08" db="EMBL/GenBank/DDBJ databases">
        <authorList>
            <person name="Kikuchi T."/>
        </authorList>
    </citation>
    <scope>NUCLEOTIDE SEQUENCE</scope>
    <source>
        <strain evidence="2">Ka4C1</strain>
    </source>
</reference>
<dbReference type="EMBL" id="CAJFCV020000002">
    <property type="protein sequence ID" value="CAG9097875.1"/>
    <property type="molecule type" value="Genomic_DNA"/>
</dbReference>
<name>A0A1I7SS94_BURXY</name>
<keyword evidence="1" id="KW-1133">Transmembrane helix</keyword>
<dbReference type="OrthoDB" id="2014058at2759"/>
<keyword evidence="1" id="KW-0472">Membrane</keyword>
<sequence>MPLLLRVGLRGNRLIHISAVSRRGPLVHPGWYPRDHRPRPYPENEEERRASAIKYGLRPEDYKPYDRNDVTHSCGDYPDLGLVTFDNKDIYENYSDGLNNRNWGEPVIFDFMKHRADRNSYNGLDVEDFTLYRGILMTLYVVIPMGLLWWFMGDPDPARFRWKNPLMPKQYAWDYFPTFPYGDPTSIPIKNYTFEPAE</sequence>
<dbReference type="eggNOG" id="KOG4040">
    <property type="taxonomic scope" value="Eukaryota"/>
</dbReference>
<evidence type="ECO:0000313" key="3">
    <source>
        <dbReference type="EMBL" id="CAG9097875.1"/>
    </source>
</evidence>
<evidence type="ECO:0000313" key="5">
    <source>
        <dbReference type="Proteomes" id="UP000659654"/>
    </source>
</evidence>
<evidence type="ECO:0000256" key="1">
    <source>
        <dbReference type="SAM" id="Phobius"/>
    </source>
</evidence>
<organism evidence="4 6">
    <name type="scientific">Bursaphelenchus xylophilus</name>
    <name type="common">Pinewood nematode worm</name>
    <name type="synonym">Aphelenchoides xylophilus</name>
    <dbReference type="NCBI Taxonomy" id="6326"/>
    <lineage>
        <taxon>Eukaryota</taxon>
        <taxon>Metazoa</taxon>
        <taxon>Ecdysozoa</taxon>
        <taxon>Nematoda</taxon>
        <taxon>Chromadorea</taxon>
        <taxon>Rhabditida</taxon>
        <taxon>Tylenchina</taxon>
        <taxon>Tylenchomorpha</taxon>
        <taxon>Aphelenchoidea</taxon>
        <taxon>Aphelenchoididae</taxon>
        <taxon>Bursaphelenchus</taxon>
    </lineage>
</organism>
<proteinExistence type="predicted"/>
<reference evidence="6" key="1">
    <citation type="submission" date="2016-11" db="UniProtKB">
        <authorList>
            <consortium name="WormBaseParasite"/>
        </authorList>
    </citation>
    <scope>IDENTIFICATION</scope>
</reference>